<accession>A0A7W8HD80</accession>
<comment type="caution">
    <text evidence="1">The sequence shown here is derived from an EMBL/GenBank/DDBJ whole genome shotgun (WGS) entry which is preliminary data.</text>
</comment>
<gene>
    <name evidence="1" type="ORF">HNP82_003390</name>
</gene>
<reference evidence="1 2" key="1">
    <citation type="submission" date="2020-08" db="EMBL/GenBank/DDBJ databases">
        <title>Genomic Encyclopedia of Type Strains, Phase IV (KMG-IV): sequencing the most valuable type-strain genomes for metagenomic binning, comparative biology and taxonomic classification.</title>
        <authorList>
            <person name="Goeker M."/>
        </authorList>
    </citation>
    <scope>NUCLEOTIDE SEQUENCE [LARGE SCALE GENOMIC DNA]</scope>
    <source>
        <strain evidence="1 2">DSM 106146</strain>
    </source>
</reference>
<dbReference type="RefSeq" id="WP_183776580.1">
    <property type="nucleotide sequence ID" value="NZ_JACHFW010000023.1"/>
</dbReference>
<dbReference type="AlphaFoldDB" id="A0A7W8HD80"/>
<organism evidence="1 2">
    <name type="scientific">Catenibacillus scindens</name>
    <dbReference type="NCBI Taxonomy" id="673271"/>
    <lineage>
        <taxon>Bacteria</taxon>
        <taxon>Bacillati</taxon>
        <taxon>Bacillota</taxon>
        <taxon>Clostridia</taxon>
        <taxon>Lachnospirales</taxon>
        <taxon>Lachnospiraceae</taxon>
        <taxon>Catenibacillus</taxon>
    </lineage>
</organism>
<name>A0A7W8HD80_9FIRM</name>
<evidence type="ECO:0000313" key="1">
    <source>
        <dbReference type="EMBL" id="MBB5266233.1"/>
    </source>
</evidence>
<evidence type="ECO:0000313" key="2">
    <source>
        <dbReference type="Proteomes" id="UP000543642"/>
    </source>
</evidence>
<sequence length="227" mass="25284">MLSDSLSKSIKKMKQLDIVENAALDAEKKAKNDSDYSTIVVDFSSSMSKLQKATQLMDYSITSETVTNLEEGITQLRNVISSGVVDADSLNSARQHINKKVNANLTKEWKSYHQKKTAGSISKLNTLGNLASDLESVSKIRTNIANGSEWNGLSLSDDGVNSRLTLLKKSIDDVDQLEESLNLSDEIRSFIVSVTNRKAKVSDVTDNIIRWIKEEHLENKFVINFKN</sequence>
<keyword evidence="2" id="KW-1185">Reference proteome</keyword>
<dbReference type="Proteomes" id="UP000543642">
    <property type="component" value="Unassembled WGS sequence"/>
</dbReference>
<proteinExistence type="predicted"/>
<dbReference type="EMBL" id="JACHFW010000023">
    <property type="protein sequence ID" value="MBB5266233.1"/>
    <property type="molecule type" value="Genomic_DNA"/>
</dbReference>
<protein>
    <submittedName>
        <fullName evidence="1">Uncharacterized protein</fullName>
    </submittedName>
</protein>